<dbReference type="RefSeq" id="WP_033153625.1">
    <property type="nucleotide sequence ID" value="NZ_CP046628.1"/>
</dbReference>
<sequence>MTETLNLINIDDISPNPYQPRLEFKQEELEELSRSIKANGLIQPIIVRKSAIFGYELIAGERRLKASKMAGLSEIPAIIKEISNKESMQLAIVENLQRSDLNPIEEAKAYQQLLDRNQMTHEELAQFMGKSRPYITNCLRLLNLPSAISKAVERGQLSQGHARVLLTLKNEKEQEKWYQKVITEEISVRKLEELVKKSKPTKKSSKKNKKNIFIRHQEEELSKLLGVPVSLSLAKSGFKGDLQLHFQSEEDFNRIINRLK</sequence>
<dbReference type="SUPFAM" id="SSF110849">
    <property type="entry name" value="ParB/Sulfiredoxin"/>
    <property type="match status" value="1"/>
</dbReference>
<dbReference type="GO" id="GO:0009295">
    <property type="term" value="C:nucleoid"/>
    <property type="evidence" value="ECO:0007669"/>
    <property type="project" value="UniProtKB-SubCell"/>
</dbReference>
<reference evidence="6 7" key="1">
    <citation type="submission" date="2016-10" db="EMBL/GenBank/DDBJ databases">
        <authorList>
            <person name="de Groot N.N."/>
        </authorList>
    </citation>
    <scope>NUCLEOTIDE SEQUENCE [LARGE SCALE GENOMIC DNA]</scope>
    <source>
        <strain evidence="6 7">Sb09</strain>
    </source>
</reference>
<comment type="similarity">
    <text evidence="2">Belongs to the ParB family.</text>
</comment>
<dbReference type="GO" id="GO:0045881">
    <property type="term" value="P:positive regulation of sporulation resulting in formation of a cellular spore"/>
    <property type="evidence" value="ECO:0007669"/>
    <property type="project" value="TreeGrafter"/>
</dbReference>
<dbReference type="EMBL" id="FNGX01000003">
    <property type="protein sequence ID" value="SDL65559.1"/>
    <property type="molecule type" value="Genomic_DNA"/>
</dbReference>
<gene>
    <name evidence="6" type="ORF">SAMN05216400_1303</name>
</gene>
<evidence type="ECO:0000313" key="7">
    <source>
        <dbReference type="Proteomes" id="UP000183162"/>
    </source>
</evidence>
<dbReference type="Pfam" id="PF23552">
    <property type="entry name" value="ParB_C"/>
    <property type="match status" value="1"/>
</dbReference>
<dbReference type="GeneID" id="63969455"/>
<dbReference type="PANTHER" id="PTHR33375:SF1">
    <property type="entry name" value="CHROMOSOME-PARTITIONING PROTEIN PARB-RELATED"/>
    <property type="match status" value="1"/>
</dbReference>
<dbReference type="AlphaFoldDB" id="A0A1G9LUB8"/>
<dbReference type="FunFam" id="1.10.10.2830:FF:000001">
    <property type="entry name" value="Chromosome partitioning protein ParB"/>
    <property type="match status" value="1"/>
</dbReference>
<evidence type="ECO:0000259" key="5">
    <source>
        <dbReference type="SMART" id="SM00470"/>
    </source>
</evidence>
<keyword evidence="3" id="KW-0159">Chromosome partition</keyword>
<dbReference type="Pfam" id="PF17762">
    <property type="entry name" value="HTH_ParB"/>
    <property type="match status" value="1"/>
</dbReference>
<dbReference type="InterPro" id="IPR041468">
    <property type="entry name" value="HTH_ParB/Spo0J"/>
</dbReference>
<dbReference type="CDD" id="cd16393">
    <property type="entry name" value="SPO0J_N"/>
    <property type="match status" value="1"/>
</dbReference>
<proteinExistence type="inferred from homology"/>
<name>A0A1G9LUB8_STREI</name>
<comment type="subcellular location">
    <subcellularLocation>
        <location evidence="1">Cytoplasm</location>
        <location evidence="1">Nucleoid</location>
    </subcellularLocation>
</comment>
<keyword evidence="4" id="KW-0238">DNA-binding</keyword>
<evidence type="ECO:0000256" key="3">
    <source>
        <dbReference type="ARBA" id="ARBA00022829"/>
    </source>
</evidence>
<organism evidence="6 7">
    <name type="scientific">Streptococcus equinus</name>
    <name type="common">Streptococcus bovis</name>
    <dbReference type="NCBI Taxonomy" id="1335"/>
    <lineage>
        <taxon>Bacteria</taxon>
        <taxon>Bacillati</taxon>
        <taxon>Bacillota</taxon>
        <taxon>Bacilli</taxon>
        <taxon>Lactobacillales</taxon>
        <taxon>Streptococcaceae</taxon>
        <taxon>Streptococcus</taxon>
    </lineage>
</organism>
<dbReference type="GO" id="GO:0007059">
    <property type="term" value="P:chromosome segregation"/>
    <property type="evidence" value="ECO:0007669"/>
    <property type="project" value="UniProtKB-KW"/>
</dbReference>
<dbReference type="SUPFAM" id="SSF109709">
    <property type="entry name" value="KorB DNA-binding domain-like"/>
    <property type="match status" value="1"/>
</dbReference>
<dbReference type="InterPro" id="IPR057240">
    <property type="entry name" value="ParB_dimer_C"/>
</dbReference>
<dbReference type="Pfam" id="PF02195">
    <property type="entry name" value="ParB_N"/>
    <property type="match status" value="1"/>
</dbReference>
<dbReference type="PANTHER" id="PTHR33375">
    <property type="entry name" value="CHROMOSOME-PARTITIONING PROTEIN PARB-RELATED"/>
    <property type="match status" value="1"/>
</dbReference>
<dbReference type="NCBIfam" id="TIGR00180">
    <property type="entry name" value="parB_part"/>
    <property type="match status" value="1"/>
</dbReference>
<evidence type="ECO:0000256" key="1">
    <source>
        <dbReference type="ARBA" id="ARBA00004453"/>
    </source>
</evidence>
<dbReference type="InterPro" id="IPR003115">
    <property type="entry name" value="ParB_N"/>
</dbReference>
<feature type="domain" description="ParB-like N-terminal" evidence="5">
    <location>
        <begin position="6"/>
        <end position="96"/>
    </location>
</feature>
<evidence type="ECO:0000256" key="4">
    <source>
        <dbReference type="ARBA" id="ARBA00023125"/>
    </source>
</evidence>
<evidence type="ECO:0000256" key="2">
    <source>
        <dbReference type="ARBA" id="ARBA00006295"/>
    </source>
</evidence>
<dbReference type="GO" id="GO:0003677">
    <property type="term" value="F:DNA binding"/>
    <property type="evidence" value="ECO:0007669"/>
    <property type="project" value="UniProtKB-KW"/>
</dbReference>
<dbReference type="OrthoDB" id="9802051at2"/>
<protein>
    <submittedName>
        <fullName evidence="6">Chromosome partitioning protein, ParB family</fullName>
    </submittedName>
</protein>
<dbReference type="FunFam" id="3.90.1530.30:FF:000001">
    <property type="entry name" value="Chromosome partitioning protein ParB"/>
    <property type="match status" value="1"/>
</dbReference>
<evidence type="ECO:0000313" key="6">
    <source>
        <dbReference type="EMBL" id="SDL65559.1"/>
    </source>
</evidence>
<dbReference type="InterPro" id="IPR036086">
    <property type="entry name" value="ParB/Sulfiredoxin_sf"/>
</dbReference>
<dbReference type="InterPro" id="IPR004437">
    <property type="entry name" value="ParB/RepB/Spo0J"/>
</dbReference>
<dbReference type="Proteomes" id="UP000183162">
    <property type="component" value="Unassembled WGS sequence"/>
</dbReference>
<accession>A0A1G9LUB8</accession>
<dbReference type="GO" id="GO:0005694">
    <property type="term" value="C:chromosome"/>
    <property type="evidence" value="ECO:0007669"/>
    <property type="project" value="TreeGrafter"/>
</dbReference>
<dbReference type="Gene3D" id="3.90.1530.30">
    <property type="match status" value="1"/>
</dbReference>
<dbReference type="Gene3D" id="1.10.10.2830">
    <property type="match status" value="1"/>
</dbReference>
<dbReference type="SMART" id="SM00470">
    <property type="entry name" value="ParB"/>
    <property type="match status" value="1"/>
</dbReference>
<dbReference type="InterPro" id="IPR050336">
    <property type="entry name" value="Chromosome_partition/occlusion"/>
</dbReference>